<comment type="caution">
    <text evidence="2">The sequence shown here is derived from an EMBL/GenBank/DDBJ whole genome shotgun (WGS) entry which is preliminary data.</text>
</comment>
<evidence type="ECO:0000259" key="1">
    <source>
        <dbReference type="PROSITE" id="PS51186"/>
    </source>
</evidence>
<dbReference type="Proteomes" id="UP000092993">
    <property type="component" value="Unassembled WGS sequence"/>
</dbReference>
<accession>A0A1C7LM24</accession>
<dbReference type="InterPro" id="IPR000182">
    <property type="entry name" value="GNAT_dom"/>
</dbReference>
<feature type="domain" description="N-acetyltransferase" evidence="1">
    <location>
        <begin position="182"/>
        <end position="352"/>
    </location>
</feature>
<dbReference type="GO" id="GO:0016747">
    <property type="term" value="F:acyltransferase activity, transferring groups other than amino-acyl groups"/>
    <property type="evidence" value="ECO:0007669"/>
    <property type="project" value="InterPro"/>
</dbReference>
<protein>
    <recommendedName>
        <fullName evidence="1">N-acetyltransferase domain-containing protein</fullName>
    </recommendedName>
</protein>
<evidence type="ECO:0000313" key="3">
    <source>
        <dbReference type="Proteomes" id="UP000092993"/>
    </source>
</evidence>
<dbReference type="OrthoDB" id="2523549at2759"/>
<dbReference type="CDD" id="cd04301">
    <property type="entry name" value="NAT_SF"/>
    <property type="match status" value="1"/>
</dbReference>
<dbReference type="PROSITE" id="PS51186">
    <property type="entry name" value="GNAT"/>
    <property type="match status" value="1"/>
</dbReference>
<reference evidence="2 3" key="1">
    <citation type="submission" date="2016-03" db="EMBL/GenBank/DDBJ databases">
        <title>Whole genome sequencing of Grifola frondosa 9006-11.</title>
        <authorList>
            <person name="Min B."/>
            <person name="Park H."/>
            <person name="Kim J.-G."/>
            <person name="Cho H."/>
            <person name="Oh Y.-L."/>
            <person name="Kong W.-S."/>
            <person name="Choi I.-G."/>
        </authorList>
    </citation>
    <scope>NUCLEOTIDE SEQUENCE [LARGE SCALE GENOMIC DNA]</scope>
    <source>
        <strain evidence="2 3">9006-11</strain>
    </source>
</reference>
<dbReference type="InterPro" id="IPR016181">
    <property type="entry name" value="Acyl_CoA_acyltransferase"/>
</dbReference>
<keyword evidence="3" id="KW-1185">Reference proteome</keyword>
<dbReference type="AlphaFoldDB" id="A0A1C7LM24"/>
<proteinExistence type="predicted"/>
<name>A0A1C7LM24_GRIFR</name>
<dbReference type="OMA" id="TMWICRD"/>
<sequence>MSHVPYALSDSAAKIMSVLWLIRFEDSKAFLQALKQYDDSFMNYCLGSLLDAVSQNRVDSNMMTLLSVYRGNELLIVLTKSPKDVSWIMSVPQSVEGTLDAQELAASAKLLSSAVFAVADPSSMDKVIGPRDAVNAFLEGWIALMEAKGVHLQLIDPWFVLRVSYANARTLPPPSSAFSKYTIIQASITDDVESLIPLYLDLLSHGPNSGTEETARALFKSSIEARLTWICRVDGVLAGYVLLGRVTPRTIAIRNVYVSPDRRRKGIAEAMVRAVTRYYLGVQPLAFESAPSTPPEVGIKEEVCLNVADAGAERVYTRCGFLFHSPTDEESVAGRDKKGWYTSIWQGVQPVQ</sequence>
<dbReference type="SUPFAM" id="SSF55729">
    <property type="entry name" value="Acyl-CoA N-acyltransferases (Nat)"/>
    <property type="match status" value="1"/>
</dbReference>
<evidence type="ECO:0000313" key="2">
    <source>
        <dbReference type="EMBL" id="OBZ65793.1"/>
    </source>
</evidence>
<dbReference type="Gene3D" id="3.40.630.30">
    <property type="match status" value="1"/>
</dbReference>
<dbReference type="EMBL" id="LUGG01000041">
    <property type="protein sequence ID" value="OBZ65793.1"/>
    <property type="molecule type" value="Genomic_DNA"/>
</dbReference>
<dbReference type="Pfam" id="PF00583">
    <property type="entry name" value="Acetyltransf_1"/>
    <property type="match status" value="1"/>
</dbReference>
<organism evidence="2 3">
    <name type="scientific">Grifola frondosa</name>
    <name type="common">Maitake</name>
    <name type="synonym">Polyporus frondosus</name>
    <dbReference type="NCBI Taxonomy" id="5627"/>
    <lineage>
        <taxon>Eukaryota</taxon>
        <taxon>Fungi</taxon>
        <taxon>Dikarya</taxon>
        <taxon>Basidiomycota</taxon>
        <taxon>Agaricomycotina</taxon>
        <taxon>Agaricomycetes</taxon>
        <taxon>Polyporales</taxon>
        <taxon>Grifolaceae</taxon>
        <taxon>Grifola</taxon>
    </lineage>
</organism>
<gene>
    <name evidence="2" type="ORF">A0H81_14359</name>
</gene>